<evidence type="ECO:0000313" key="5">
    <source>
        <dbReference type="Proteomes" id="UP000014127"/>
    </source>
</evidence>
<keyword evidence="2" id="KW-0804">Transcription</keyword>
<dbReference type="PATRIC" id="fig|1139219.3.peg.2106"/>
<evidence type="ECO:0000256" key="2">
    <source>
        <dbReference type="ARBA" id="ARBA00023163"/>
    </source>
</evidence>
<name>S0K5N2_9ENTE</name>
<comment type="caution">
    <text evidence="4">The sequence shown here is derived from an EMBL/GenBank/DDBJ whole genome shotgun (WGS) entry which is preliminary data.</text>
</comment>
<protein>
    <recommendedName>
        <fullName evidence="3">Mga helix-turn-helix domain-containing protein</fullName>
    </recommendedName>
</protein>
<proteinExistence type="predicted"/>
<dbReference type="EMBL" id="AHYR01000010">
    <property type="protein sequence ID" value="EOT39822.1"/>
    <property type="molecule type" value="Genomic_DNA"/>
</dbReference>
<dbReference type="RefSeq" id="WP_016173297.1">
    <property type="nucleotide sequence ID" value="NZ_ASWK01000001.1"/>
</dbReference>
<evidence type="ECO:0000313" key="4">
    <source>
        <dbReference type="EMBL" id="EOT39822.1"/>
    </source>
</evidence>
<dbReference type="STRING" id="44009.RV01_GL000447"/>
<dbReference type="Pfam" id="PF05043">
    <property type="entry name" value="Mga"/>
    <property type="match status" value="1"/>
</dbReference>
<dbReference type="PANTHER" id="PTHR30185:SF18">
    <property type="entry name" value="TRANSCRIPTIONAL REGULATOR MTLR"/>
    <property type="match status" value="1"/>
</dbReference>
<evidence type="ECO:0000259" key="3">
    <source>
        <dbReference type="Pfam" id="PF05043"/>
    </source>
</evidence>
<dbReference type="Proteomes" id="UP000014127">
    <property type="component" value="Unassembled WGS sequence"/>
</dbReference>
<organism evidence="4 5">
    <name type="scientific">Enterococcus dispar ATCC 51266</name>
    <dbReference type="NCBI Taxonomy" id="1139219"/>
    <lineage>
        <taxon>Bacteria</taxon>
        <taxon>Bacillati</taxon>
        <taxon>Bacillota</taxon>
        <taxon>Bacilli</taxon>
        <taxon>Lactobacillales</taxon>
        <taxon>Enterococcaceae</taxon>
        <taxon>Enterococcus</taxon>
    </lineage>
</organism>
<feature type="domain" description="Mga helix-turn-helix" evidence="3">
    <location>
        <begin position="84"/>
        <end position="155"/>
    </location>
</feature>
<dbReference type="PANTHER" id="PTHR30185">
    <property type="entry name" value="CRYPTIC BETA-GLUCOSIDE BGL OPERON ANTITERMINATOR"/>
    <property type="match status" value="1"/>
</dbReference>
<evidence type="ECO:0000256" key="1">
    <source>
        <dbReference type="ARBA" id="ARBA00023015"/>
    </source>
</evidence>
<accession>S0K5N2</accession>
<sequence length="169" mass="19326">MVVNSFDLYLANRLQEKGQTTLDALALKTKKSVATIRRSIQTLNQYFKPSKQFVITEAKIISNMRYRDLITMIQNLNLTDFSTTATERLNYLVCLCVLQQTVNLSQMYDELAVSQSTKKKDRGTFLTILAQKKLTLTSLPGKGVTITGNEWALRTWACEYLMEIIEIDE</sequence>
<keyword evidence="5" id="KW-1185">Reference proteome</keyword>
<reference evidence="4 5" key="1">
    <citation type="submission" date="2013-03" db="EMBL/GenBank/DDBJ databases">
        <title>The Genome Sequence of Enterococcus dispar ATCC_51266 (Illumina only assembly).</title>
        <authorList>
            <consortium name="The Broad Institute Genomics Platform"/>
            <consortium name="The Broad Institute Genome Sequencing Center for Infectious Disease"/>
            <person name="Earl A."/>
            <person name="Russ C."/>
            <person name="Gilmore M."/>
            <person name="Surin D."/>
            <person name="Walker B."/>
            <person name="Young S."/>
            <person name="Zeng Q."/>
            <person name="Gargeya S."/>
            <person name="Fitzgerald M."/>
            <person name="Haas B."/>
            <person name="Abouelleil A."/>
            <person name="Allen A.W."/>
            <person name="Alvarado L."/>
            <person name="Arachchi H.M."/>
            <person name="Berlin A.M."/>
            <person name="Chapman S.B."/>
            <person name="Gainer-Dewar J."/>
            <person name="Goldberg J."/>
            <person name="Griggs A."/>
            <person name="Gujja S."/>
            <person name="Hansen M."/>
            <person name="Howarth C."/>
            <person name="Imamovic A."/>
            <person name="Ireland A."/>
            <person name="Larimer J."/>
            <person name="McCowan C."/>
            <person name="Murphy C."/>
            <person name="Pearson M."/>
            <person name="Poon T.W."/>
            <person name="Priest M."/>
            <person name="Roberts A."/>
            <person name="Saif S."/>
            <person name="Shea T."/>
            <person name="Sisk P."/>
            <person name="Sykes S."/>
            <person name="Wortman J."/>
            <person name="Nusbaum C."/>
            <person name="Birren B."/>
        </authorList>
    </citation>
    <scope>NUCLEOTIDE SEQUENCE [LARGE SCALE GENOMIC DNA]</scope>
    <source>
        <strain evidence="4 5">ATCC 51266</strain>
    </source>
</reference>
<keyword evidence="1" id="KW-0805">Transcription regulation</keyword>
<dbReference type="HOGENOM" id="CLU_1576040_0_0_9"/>
<gene>
    <name evidence="4" type="ORF">OMK_02159</name>
</gene>
<dbReference type="InterPro" id="IPR050661">
    <property type="entry name" value="BglG_antiterminators"/>
</dbReference>
<dbReference type="InterPro" id="IPR007737">
    <property type="entry name" value="Mga_HTH"/>
</dbReference>
<dbReference type="AlphaFoldDB" id="S0K5N2"/>